<dbReference type="PANTHER" id="PTHR46487">
    <property type="entry name" value="DNA REPAIR PROTEIN XRCC3"/>
    <property type="match status" value="1"/>
</dbReference>
<evidence type="ECO:0000256" key="1">
    <source>
        <dbReference type="ARBA" id="ARBA00004123"/>
    </source>
</evidence>
<gene>
    <name evidence="11" type="ORF">PODLI_1B002998</name>
</gene>
<dbReference type="InterPro" id="IPR027417">
    <property type="entry name" value="P-loop_NTPase"/>
</dbReference>
<dbReference type="GO" id="GO:0090656">
    <property type="term" value="P:t-circle formation"/>
    <property type="evidence" value="ECO:0007669"/>
    <property type="project" value="TreeGrafter"/>
</dbReference>
<dbReference type="GO" id="GO:0005524">
    <property type="term" value="F:ATP binding"/>
    <property type="evidence" value="ECO:0007669"/>
    <property type="project" value="UniProtKB-KW"/>
</dbReference>
<evidence type="ECO:0000256" key="8">
    <source>
        <dbReference type="ARBA" id="ARBA00023204"/>
    </source>
</evidence>
<keyword evidence="4" id="KW-0227">DNA damage</keyword>
<name>A0AA35JR83_9SAUR</name>
<dbReference type="SUPFAM" id="SSF47789">
    <property type="entry name" value="C-terminal domain of RNA polymerase alpha subunit"/>
    <property type="match status" value="1"/>
</dbReference>
<dbReference type="GO" id="GO:0033065">
    <property type="term" value="C:Rad51C-XRCC3 complex"/>
    <property type="evidence" value="ECO:0007669"/>
    <property type="project" value="TreeGrafter"/>
</dbReference>
<sequence length="393" mass="43365">MKLFQKALVPSAPPTNLVRLQLHLRCCVAGYWLSICDEMDWEQLDMNPRVIAAIKKAKIKSIQEIMNLSGADLQRLTNLSRTDVQYLLRAISGALRKNSVLTALQLFQDRNHNTSQHQKLSLGCPILDSLLQGGIPLAGITEIAGESSAGKTQIGLQLSLSVQYPYKYGGLESGAVYICTEDVFPNKRLQQLIEQQPKVRADISPDVVQKIKFGSGIFVEHAADLETFHECITKRINLLVSRGMVRLVVIDSIAALFRCEFAAKDSVLKAKYLQIFGAKLHKLSSKFRVPVVCINQVTDTMDEKGGSAQSSPGCATKRVVPALGITWSNQLLMRLMASRRTDQPLAANDAPHQGRSALRTLRVVFAPHLPSSFCYYAVNLEGVKGIKETPPNL</sequence>
<dbReference type="InterPro" id="IPR047348">
    <property type="entry name" value="XRCC3-like_C"/>
</dbReference>
<accession>A0AA35JR83</accession>
<dbReference type="InterPro" id="IPR058766">
    <property type="entry name" value="HHH_XRCC3_RAD51B"/>
</dbReference>
<dbReference type="GO" id="GO:0000400">
    <property type="term" value="F:four-way junction DNA binding"/>
    <property type="evidence" value="ECO:0007669"/>
    <property type="project" value="TreeGrafter"/>
</dbReference>
<evidence type="ECO:0000256" key="7">
    <source>
        <dbReference type="ARBA" id="ARBA00023172"/>
    </source>
</evidence>
<keyword evidence="12" id="KW-1185">Reference proteome</keyword>
<evidence type="ECO:0000313" key="11">
    <source>
        <dbReference type="EMBL" id="CAI5764630.1"/>
    </source>
</evidence>
<evidence type="ECO:0000313" key="12">
    <source>
        <dbReference type="Proteomes" id="UP001178461"/>
    </source>
</evidence>
<evidence type="ECO:0000256" key="2">
    <source>
        <dbReference type="ARBA" id="ARBA00007095"/>
    </source>
</evidence>
<comment type="similarity">
    <text evidence="2">Belongs to the RecA family. RAD51 subfamily.</text>
</comment>
<dbReference type="PANTHER" id="PTHR46487:SF1">
    <property type="entry name" value="DNA REPAIR PROTEIN XRCC3"/>
    <property type="match status" value="1"/>
</dbReference>
<dbReference type="CDD" id="cd19491">
    <property type="entry name" value="XRCC3"/>
    <property type="match status" value="1"/>
</dbReference>
<dbReference type="Pfam" id="PF08423">
    <property type="entry name" value="Rad51"/>
    <property type="match status" value="1"/>
</dbReference>
<dbReference type="Gene3D" id="1.10.150.20">
    <property type="entry name" value="5' to 3' exonuclease, C-terminal subdomain"/>
    <property type="match status" value="1"/>
</dbReference>
<feature type="domain" description="RecA family profile 1" evidence="10">
    <location>
        <begin position="116"/>
        <end position="297"/>
    </location>
</feature>
<dbReference type="InterPro" id="IPR013632">
    <property type="entry name" value="Rad51_C"/>
</dbReference>
<dbReference type="Pfam" id="PF26169">
    <property type="entry name" value="HHH_XRCC3_RpoA"/>
    <property type="match status" value="1"/>
</dbReference>
<dbReference type="GO" id="GO:0005657">
    <property type="term" value="C:replication fork"/>
    <property type="evidence" value="ECO:0007669"/>
    <property type="project" value="TreeGrafter"/>
</dbReference>
<dbReference type="AlphaFoldDB" id="A0AA35JR83"/>
<keyword evidence="3" id="KW-0547">Nucleotide-binding</keyword>
<dbReference type="PROSITE" id="PS50162">
    <property type="entry name" value="RECA_2"/>
    <property type="match status" value="1"/>
</dbReference>
<dbReference type="Proteomes" id="UP001178461">
    <property type="component" value="Chromosome 1"/>
</dbReference>
<reference evidence="11" key="1">
    <citation type="submission" date="2022-12" db="EMBL/GenBank/DDBJ databases">
        <authorList>
            <person name="Alioto T."/>
            <person name="Alioto T."/>
            <person name="Gomez Garrido J."/>
        </authorList>
    </citation>
    <scope>NUCLEOTIDE SEQUENCE</scope>
</reference>
<dbReference type="InterPro" id="IPR016467">
    <property type="entry name" value="DNA_recomb/repair_RecA-like"/>
</dbReference>
<keyword evidence="6" id="KW-0238">DNA-binding</keyword>
<dbReference type="GO" id="GO:0140664">
    <property type="term" value="F:ATP-dependent DNA damage sensor activity"/>
    <property type="evidence" value="ECO:0007669"/>
    <property type="project" value="InterPro"/>
</dbReference>
<dbReference type="InterPro" id="IPR020588">
    <property type="entry name" value="RecA_ATP-bd"/>
</dbReference>
<dbReference type="GO" id="GO:0071140">
    <property type="term" value="P:resolution of mitotic recombination intermediates"/>
    <property type="evidence" value="ECO:0007669"/>
    <property type="project" value="TreeGrafter"/>
</dbReference>
<dbReference type="SUPFAM" id="SSF52540">
    <property type="entry name" value="P-loop containing nucleoside triphosphate hydrolases"/>
    <property type="match status" value="1"/>
</dbReference>
<organism evidence="11 12">
    <name type="scientific">Podarcis lilfordi</name>
    <name type="common">Lilford's wall lizard</name>
    <dbReference type="NCBI Taxonomy" id="74358"/>
    <lineage>
        <taxon>Eukaryota</taxon>
        <taxon>Metazoa</taxon>
        <taxon>Chordata</taxon>
        <taxon>Craniata</taxon>
        <taxon>Vertebrata</taxon>
        <taxon>Euteleostomi</taxon>
        <taxon>Lepidosauria</taxon>
        <taxon>Squamata</taxon>
        <taxon>Bifurcata</taxon>
        <taxon>Unidentata</taxon>
        <taxon>Episquamata</taxon>
        <taxon>Laterata</taxon>
        <taxon>Lacertibaenia</taxon>
        <taxon>Lacertidae</taxon>
        <taxon>Podarcis</taxon>
    </lineage>
</organism>
<dbReference type="Gene3D" id="3.40.50.300">
    <property type="entry name" value="P-loop containing nucleotide triphosphate hydrolases"/>
    <property type="match status" value="1"/>
</dbReference>
<evidence type="ECO:0000256" key="5">
    <source>
        <dbReference type="ARBA" id="ARBA00022840"/>
    </source>
</evidence>
<keyword evidence="7" id="KW-0233">DNA recombination</keyword>
<keyword evidence="8" id="KW-0234">DNA repair</keyword>
<comment type="subcellular location">
    <subcellularLocation>
        <location evidence="1">Nucleus</location>
    </subcellularLocation>
</comment>
<dbReference type="PIRSF" id="PIRSF005856">
    <property type="entry name" value="Rad51"/>
    <property type="match status" value="1"/>
</dbReference>
<proteinExistence type="inferred from homology"/>
<dbReference type="GO" id="GO:0045003">
    <property type="term" value="P:double-strand break repair via synthesis-dependent strand annealing"/>
    <property type="evidence" value="ECO:0007669"/>
    <property type="project" value="TreeGrafter"/>
</dbReference>
<dbReference type="GO" id="GO:0000722">
    <property type="term" value="P:telomere maintenance via recombination"/>
    <property type="evidence" value="ECO:0007669"/>
    <property type="project" value="TreeGrafter"/>
</dbReference>
<dbReference type="EMBL" id="OX395126">
    <property type="protein sequence ID" value="CAI5764630.1"/>
    <property type="molecule type" value="Genomic_DNA"/>
</dbReference>
<evidence type="ECO:0000256" key="3">
    <source>
        <dbReference type="ARBA" id="ARBA00022741"/>
    </source>
</evidence>
<evidence type="ECO:0000256" key="9">
    <source>
        <dbReference type="ARBA" id="ARBA00023242"/>
    </source>
</evidence>
<evidence type="ECO:0000256" key="6">
    <source>
        <dbReference type="ARBA" id="ARBA00023125"/>
    </source>
</evidence>
<evidence type="ECO:0000259" key="10">
    <source>
        <dbReference type="PROSITE" id="PS50162"/>
    </source>
</evidence>
<protein>
    <submittedName>
        <fullName evidence="11">Repair XRCC3 isoform X1</fullName>
    </submittedName>
</protein>
<evidence type="ECO:0000256" key="4">
    <source>
        <dbReference type="ARBA" id="ARBA00022763"/>
    </source>
</evidence>
<keyword evidence="9" id="KW-0539">Nucleus</keyword>
<keyword evidence="5" id="KW-0067">ATP-binding</keyword>